<comment type="similarity">
    <text evidence="10">Belongs to the glycosyltransferase 28 family. MurG subfamily.</text>
</comment>
<dbReference type="AlphaFoldDB" id="A0A0G9KAG4"/>
<evidence type="ECO:0000313" key="13">
    <source>
        <dbReference type="EMBL" id="KLE02730.1"/>
    </source>
</evidence>
<reference evidence="13 14" key="1">
    <citation type="submission" date="2014-01" db="EMBL/GenBank/DDBJ databases">
        <title>Development of a Comparative Genomic Fingerprinting Assay for High Resolution Genotyping of Arcobacter butzleri.</title>
        <authorList>
            <person name="Webb A.L."/>
            <person name="Inglis G.D."/>
            <person name="Kruczkiewicz P."/>
            <person name="Selinger L.B."/>
            <person name="Taboada E.N."/>
        </authorList>
    </citation>
    <scope>NUCLEOTIDE SEQUENCE [LARGE SCALE GENOMIC DNA]</scope>
    <source>
        <strain evidence="13 14">L348</strain>
    </source>
</reference>
<comment type="subcellular location">
    <subcellularLocation>
        <location evidence="10">Cell membrane</location>
        <topology evidence="10">Peripheral membrane protein</topology>
        <orientation evidence="10">Cytoplasmic side</orientation>
    </subcellularLocation>
</comment>
<keyword evidence="4 10" id="KW-0808">Transferase</keyword>
<comment type="catalytic activity">
    <reaction evidence="10">
        <text>di-trans,octa-cis-undecaprenyl diphospho-N-acetyl-alpha-D-muramoyl-L-alanyl-D-glutamyl-meso-2,6-diaminopimeloyl-D-alanyl-D-alanine + UDP-N-acetyl-alpha-D-glucosamine = di-trans,octa-cis-undecaprenyl diphospho-[N-acetyl-alpha-D-glucosaminyl-(1-&gt;4)]-N-acetyl-alpha-D-muramoyl-L-alanyl-D-glutamyl-meso-2,6-diaminopimeloyl-D-alanyl-D-alanine + UDP + H(+)</text>
        <dbReference type="Rhea" id="RHEA:31227"/>
        <dbReference type="ChEBI" id="CHEBI:15378"/>
        <dbReference type="ChEBI" id="CHEBI:57705"/>
        <dbReference type="ChEBI" id="CHEBI:58223"/>
        <dbReference type="ChEBI" id="CHEBI:61387"/>
        <dbReference type="ChEBI" id="CHEBI:61388"/>
        <dbReference type="EC" id="2.4.1.227"/>
    </reaction>
</comment>
<dbReference type="Proteomes" id="UP000035514">
    <property type="component" value="Unassembled WGS sequence"/>
</dbReference>
<keyword evidence="9 10" id="KW-0961">Cell wall biogenesis/degradation</keyword>
<keyword evidence="1 10" id="KW-1003">Cell membrane</keyword>
<dbReference type="SUPFAM" id="SSF53756">
    <property type="entry name" value="UDP-Glycosyltransferase/glycogen phosphorylase"/>
    <property type="match status" value="1"/>
</dbReference>
<dbReference type="PANTHER" id="PTHR21015:SF22">
    <property type="entry name" value="GLYCOSYLTRANSFERASE"/>
    <property type="match status" value="1"/>
</dbReference>
<protein>
    <recommendedName>
        <fullName evidence="10">UDP-N-acetylglucosamine--N-acetylmuramyl-(pentapeptide) pyrophosphoryl-undecaprenol N-acetylglucosamine transferase</fullName>
        <ecNumber evidence="10">2.4.1.227</ecNumber>
    </recommendedName>
    <alternativeName>
        <fullName evidence="10">Undecaprenyl-PP-MurNAc-pentapeptide-UDPGlcNAc GlcNAc transferase</fullName>
    </alternativeName>
</protein>
<feature type="domain" description="Glycosyltransferase family 28 N-terminal" evidence="11">
    <location>
        <begin position="5"/>
        <end position="145"/>
    </location>
</feature>
<comment type="caution">
    <text evidence="10">Lacks conserved residue(s) required for the propagation of feature annotation.</text>
</comment>
<dbReference type="GO" id="GO:0008360">
    <property type="term" value="P:regulation of cell shape"/>
    <property type="evidence" value="ECO:0007669"/>
    <property type="project" value="UniProtKB-KW"/>
</dbReference>
<dbReference type="GO" id="GO:0005886">
    <property type="term" value="C:plasma membrane"/>
    <property type="evidence" value="ECO:0007669"/>
    <property type="project" value="UniProtKB-SubCell"/>
</dbReference>
<dbReference type="EMBL" id="JAIQ01000010">
    <property type="protein sequence ID" value="KLE02730.1"/>
    <property type="molecule type" value="Genomic_DNA"/>
</dbReference>
<evidence type="ECO:0000256" key="9">
    <source>
        <dbReference type="ARBA" id="ARBA00023316"/>
    </source>
</evidence>
<evidence type="ECO:0000256" key="3">
    <source>
        <dbReference type="ARBA" id="ARBA00022676"/>
    </source>
</evidence>
<evidence type="ECO:0000256" key="1">
    <source>
        <dbReference type="ARBA" id="ARBA00022475"/>
    </source>
</evidence>
<dbReference type="EC" id="2.4.1.227" evidence="10"/>
<feature type="domain" description="Glycosyl transferase family 28 C-terminal" evidence="12">
    <location>
        <begin position="175"/>
        <end position="312"/>
    </location>
</feature>
<evidence type="ECO:0000256" key="7">
    <source>
        <dbReference type="ARBA" id="ARBA00023136"/>
    </source>
</evidence>
<evidence type="ECO:0000256" key="6">
    <source>
        <dbReference type="ARBA" id="ARBA00022984"/>
    </source>
</evidence>
<dbReference type="GO" id="GO:0071555">
    <property type="term" value="P:cell wall organization"/>
    <property type="evidence" value="ECO:0007669"/>
    <property type="project" value="UniProtKB-KW"/>
</dbReference>
<evidence type="ECO:0000256" key="5">
    <source>
        <dbReference type="ARBA" id="ARBA00022960"/>
    </source>
</evidence>
<evidence type="ECO:0000256" key="4">
    <source>
        <dbReference type="ARBA" id="ARBA00022679"/>
    </source>
</evidence>
<dbReference type="InterPro" id="IPR006009">
    <property type="entry name" value="GlcNAc_MurG"/>
</dbReference>
<evidence type="ECO:0000313" key="14">
    <source>
        <dbReference type="Proteomes" id="UP000035514"/>
    </source>
</evidence>
<evidence type="ECO:0000259" key="12">
    <source>
        <dbReference type="Pfam" id="PF04101"/>
    </source>
</evidence>
<dbReference type="GO" id="GO:0051301">
    <property type="term" value="P:cell division"/>
    <property type="evidence" value="ECO:0007669"/>
    <property type="project" value="UniProtKB-KW"/>
</dbReference>
<dbReference type="UniPathway" id="UPA00219"/>
<dbReference type="InterPro" id="IPR007235">
    <property type="entry name" value="Glyco_trans_28_C"/>
</dbReference>
<dbReference type="GO" id="GO:0050511">
    <property type="term" value="F:undecaprenyldiphospho-muramoylpentapeptide beta-N-acetylglucosaminyltransferase activity"/>
    <property type="evidence" value="ECO:0007669"/>
    <property type="project" value="UniProtKB-UniRule"/>
</dbReference>
<organism evidence="13 14">
    <name type="scientific">Aliarcobacter butzleri L348</name>
    <dbReference type="NCBI Taxonomy" id="1447256"/>
    <lineage>
        <taxon>Bacteria</taxon>
        <taxon>Pseudomonadati</taxon>
        <taxon>Campylobacterota</taxon>
        <taxon>Epsilonproteobacteria</taxon>
        <taxon>Campylobacterales</taxon>
        <taxon>Arcobacteraceae</taxon>
        <taxon>Aliarcobacter</taxon>
    </lineage>
</organism>
<dbReference type="RefSeq" id="WP_046995928.1">
    <property type="nucleotide sequence ID" value="NZ_JAIQ01000010.1"/>
</dbReference>
<keyword evidence="5 10" id="KW-0133">Cell shape</keyword>
<feature type="binding site" evidence="10">
    <location>
        <position position="280"/>
    </location>
    <ligand>
        <name>UDP-N-acetyl-alpha-D-glucosamine</name>
        <dbReference type="ChEBI" id="CHEBI:57705"/>
    </ligand>
</feature>
<dbReference type="GO" id="GO:0051991">
    <property type="term" value="F:UDP-N-acetyl-D-glucosamine:N-acetylmuramoyl-L-alanyl-D-glutamyl-meso-2,6-diaminopimelyl-D-alanyl-D-alanine-diphosphoundecaprenol 4-beta-N-acetylglucosaminlytransferase activity"/>
    <property type="evidence" value="ECO:0007669"/>
    <property type="project" value="RHEA"/>
</dbReference>
<sequence>MKETVVITGGGTGGHLKVADAFIEEFYRRDIDIIFIGSSNGQDKAWFKNDDRIKEKYFLDTKGVVNKRGLNKVFSLFNILSKTFFCLKIYKKYNVKRVISVGGFSAAAASFATVLKKDCKFYIHEQNSKMGKLNQITSRFATEVFSSFDKNSSIKDYPVSKIFFDLSRVREEVKTVAFFGGSQGAICINDFALKVASKLNDMNIKIIHQTGKNDFERVKKEYEKLNIKVDVFDFSKDIPLKMQNADFAVSRAGASTLWELCANCLPTFFIPFKYAAGDHQYFNAKALKDKNLCFLQREEELDEKYFFEAINSNINKMSIDLKNSIKPDAILLIVNKILED</sequence>
<accession>A0A0G9KAG4</accession>
<dbReference type="Gene3D" id="3.40.50.2000">
    <property type="entry name" value="Glycogen Phosphorylase B"/>
    <property type="match status" value="2"/>
</dbReference>
<dbReference type="PANTHER" id="PTHR21015">
    <property type="entry name" value="UDP-N-ACETYLGLUCOSAMINE--N-ACETYLMURAMYL-(PENTAPEPTIDE) PYROPHOSPHORYL-UNDECAPRENOL N-ACETYLGLUCOSAMINE TRANSFERASE 1"/>
    <property type="match status" value="1"/>
</dbReference>
<dbReference type="GO" id="GO:0005975">
    <property type="term" value="P:carbohydrate metabolic process"/>
    <property type="evidence" value="ECO:0007669"/>
    <property type="project" value="InterPro"/>
</dbReference>
<keyword evidence="7 10" id="KW-0472">Membrane</keyword>
<evidence type="ECO:0000256" key="2">
    <source>
        <dbReference type="ARBA" id="ARBA00022618"/>
    </source>
</evidence>
<keyword evidence="6 10" id="KW-0573">Peptidoglycan synthesis</keyword>
<dbReference type="GO" id="GO:0009252">
    <property type="term" value="P:peptidoglycan biosynthetic process"/>
    <property type="evidence" value="ECO:0007669"/>
    <property type="project" value="UniProtKB-UniRule"/>
</dbReference>
<comment type="function">
    <text evidence="10">Cell wall formation. Catalyzes the transfer of a GlcNAc subunit on undecaprenyl-pyrophosphoryl-MurNAc-pentapeptide (lipid intermediate I) to form undecaprenyl-pyrophosphoryl-MurNAc-(pentapeptide)GlcNAc (lipid intermediate II).</text>
</comment>
<comment type="caution">
    <text evidence="13">The sequence shown here is derived from an EMBL/GenBank/DDBJ whole genome shotgun (WGS) entry which is preliminary data.</text>
</comment>
<dbReference type="Pfam" id="PF04101">
    <property type="entry name" value="Glyco_tran_28_C"/>
    <property type="match status" value="1"/>
</dbReference>
<name>A0A0G9KAG4_9BACT</name>
<keyword evidence="3 10" id="KW-0328">Glycosyltransferase</keyword>
<dbReference type="InterPro" id="IPR004276">
    <property type="entry name" value="GlycoTrans_28_N"/>
</dbReference>
<feature type="binding site" evidence="10">
    <location>
        <begin position="12"/>
        <end position="14"/>
    </location>
    <ligand>
        <name>UDP-N-acetyl-alpha-D-glucosamine</name>
        <dbReference type="ChEBI" id="CHEBI:57705"/>
    </ligand>
</feature>
<feature type="binding site" evidence="10">
    <location>
        <position position="182"/>
    </location>
    <ligand>
        <name>UDP-N-acetyl-alpha-D-glucosamine</name>
        <dbReference type="ChEBI" id="CHEBI:57705"/>
    </ligand>
</feature>
<proteinExistence type="inferred from homology"/>
<feature type="binding site" evidence="10">
    <location>
        <position position="127"/>
    </location>
    <ligand>
        <name>UDP-N-acetyl-alpha-D-glucosamine</name>
        <dbReference type="ChEBI" id="CHEBI:57705"/>
    </ligand>
</feature>
<keyword evidence="2 10" id="KW-0132">Cell division</keyword>
<dbReference type="Pfam" id="PF03033">
    <property type="entry name" value="Glyco_transf_28"/>
    <property type="match status" value="1"/>
</dbReference>
<gene>
    <name evidence="10" type="primary">murG</name>
    <name evidence="13" type="ORF">AA20_00120</name>
</gene>
<dbReference type="PATRIC" id="fig|1447256.3.peg.22"/>
<evidence type="ECO:0000256" key="10">
    <source>
        <dbReference type="HAMAP-Rule" id="MF_00033"/>
    </source>
</evidence>
<dbReference type="CDD" id="cd03785">
    <property type="entry name" value="GT28_MurG"/>
    <property type="match status" value="1"/>
</dbReference>
<dbReference type="HAMAP" id="MF_00033">
    <property type="entry name" value="MurG"/>
    <property type="match status" value="1"/>
</dbReference>
<evidence type="ECO:0000259" key="11">
    <source>
        <dbReference type="Pfam" id="PF03033"/>
    </source>
</evidence>
<keyword evidence="8 10" id="KW-0131">Cell cycle</keyword>
<comment type="pathway">
    <text evidence="10">Cell wall biogenesis; peptidoglycan biosynthesis.</text>
</comment>
<evidence type="ECO:0000256" key="8">
    <source>
        <dbReference type="ARBA" id="ARBA00023306"/>
    </source>
</evidence>